<dbReference type="Proteomes" id="UP000701801">
    <property type="component" value="Unassembled WGS sequence"/>
</dbReference>
<proteinExistence type="predicted"/>
<gene>
    <name evidence="2" type="ORF">HYALB_00013325</name>
</gene>
<keyword evidence="3" id="KW-1185">Reference proteome</keyword>
<evidence type="ECO:0000313" key="3">
    <source>
        <dbReference type="Proteomes" id="UP000701801"/>
    </source>
</evidence>
<comment type="caution">
    <text evidence="2">The sequence shown here is derived from an EMBL/GenBank/DDBJ whole genome shotgun (WGS) entry which is preliminary data.</text>
</comment>
<organism evidence="2 3">
    <name type="scientific">Hymenoscyphus albidus</name>
    <dbReference type="NCBI Taxonomy" id="595503"/>
    <lineage>
        <taxon>Eukaryota</taxon>
        <taxon>Fungi</taxon>
        <taxon>Dikarya</taxon>
        <taxon>Ascomycota</taxon>
        <taxon>Pezizomycotina</taxon>
        <taxon>Leotiomycetes</taxon>
        <taxon>Helotiales</taxon>
        <taxon>Helotiaceae</taxon>
        <taxon>Hymenoscyphus</taxon>
    </lineage>
</organism>
<accession>A0A9N9LTK5</accession>
<dbReference type="EMBL" id="CAJVRM010000435">
    <property type="protein sequence ID" value="CAG8981005.1"/>
    <property type="molecule type" value="Genomic_DNA"/>
</dbReference>
<reference evidence="2" key="1">
    <citation type="submission" date="2021-07" db="EMBL/GenBank/DDBJ databases">
        <authorList>
            <person name="Durling M."/>
        </authorList>
    </citation>
    <scope>NUCLEOTIDE SEQUENCE</scope>
</reference>
<dbReference type="AlphaFoldDB" id="A0A9N9LTK5"/>
<feature type="region of interest" description="Disordered" evidence="1">
    <location>
        <begin position="65"/>
        <end position="94"/>
    </location>
</feature>
<name>A0A9N9LTK5_9HELO</name>
<evidence type="ECO:0000313" key="2">
    <source>
        <dbReference type="EMBL" id="CAG8981005.1"/>
    </source>
</evidence>
<evidence type="ECO:0000256" key="1">
    <source>
        <dbReference type="SAM" id="MobiDB-lite"/>
    </source>
</evidence>
<sequence length="129" mass="12867">MAILQTPPRSTKGLLHGRAGMSGGGTGAEVGAMKSGLRGGVGRRVRRWRRGGGLAADAPAFFAVPIPDPDPDPDPDPALQELTTQSIPHPSLGGGVGGPKLVGLSGLVGDVGLSGGVEGSWIYCGGSLF</sequence>
<feature type="region of interest" description="Disordered" evidence="1">
    <location>
        <begin position="1"/>
        <end position="35"/>
    </location>
</feature>
<protein>
    <submittedName>
        <fullName evidence="2">Uncharacterized protein</fullName>
    </submittedName>
</protein>